<keyword evidence="3" id="KW-1185">Reference proteome</keyword>
<accession>A0A9D5D3A8</accession>
<evidence type="ECO:0000256" key="1">
    <source>
        <dbReference type="SAM" id="MobiDB-lite"/>
    </source>
</evidence>
<reference evidence="2" key="1">
    <citation type="submission" date="2021-03" db="EMBL/GenBank/DDBJ databases">
        <authorList>
            <person name="Li Z."/>
            <person name="Yang C."/>
        </authorList>
    </citation>
    <scope>NUCLEOTIDE SEQUENCE</scope>
    <source>
        <strain evidence="2">Dzin_1.0</strain>
        <tissue evidence="2">Leaf</tissue>
    </source>
</reference>
<reference evidence="2" key="2">
    <citation type="journal article" date="2022" name="Hortic Res">
        <title>The genome of Dioscorea zingiberensis sheds light on the biosynthesis, origin and evolution of the medicinally important diosgenin saponins.</title>
        <authorList>
            <person name="Li Y."/>
            <person name="Tan C."/>
            <person name="Li Z."/>
            <person name="Guo J."/>
            <person name="Li S."/>
            <person name="Chen X."/>
            <person name="Wang C."/>
            <person name="Dai X."/>
            <person name="Yang H."/>
            <person name="Song W."/>
            <person name="Hou L."/>
            <person name="Xu J."/>
            <person name="Tong Z."/>
            <person name="Xu A."/>
            <person name="Yuan X."/>
            <person name="Wang W."/>
            <person name="Yang Q."/>
            <person name="Chen L."/>
            <person name="Sun Z."/>
            <person name="Wang K."/>
            <person name="Pan B."/>
            <person name="Chen J."/>
            <person name="Bao Y."/>
            <person name="Liu F."/>
            <person name="Qi X."/>
            <person name="Gang D.R."/>
            <person name="Wen J."/>
            <person name="Li J."/>
        </authorList>
    </citation>
    <scope>NUCLEOTIDE SEQUENCE</scope>
    <source>
        <strain evidence="2">Dzin_1.0</strain>
    </source>
</reference>
<dbReference type="PANTHER" id="PTHR33223">
    <property type="entry name" value="CCHC-TYPE DOMAIN-CONTAINING PROTEIN"/>
    <property type="match status" value="1"/>
</dbReference>
<proteinExistence type="predicted"/>
<evidence type="ECO:0000313" key="2">
    <source>
        <dbReference type="EMBL" id="KAJ0983303.1"/>
    </source>
</evidence>
<feature type="compositionally biased region" description="Basic and acidic residues" evidence="1">
    <location>
        <begin position="137"/>
        <end position="183"/>
    </location>
</feature>
<feature type="region of interest" description="Disordered" evidence="1">
    <location>
        <begin position="261"/>
        <end position="311"/>
    </location>
</feature>
<evidence type="ECO:0000313" key="3">
    <source>
        <dbReference type="Proteomes" id="UP001085076"/>
    </source>
</evidence>
<protein>
    <submittedName>
        <fullName evidence="2">Uncharacterized protein</fullName>
    </submittedName>
</protein>
<name>A0A9D5D3A8_9LILI</name>
<feature type="region of interest" description="Disordered" evidence="1">
    <location>
        <begin position="133"/>
        <end position="183"/>
    </location>
</feature>
<dbReference type="PANTHER" id="PTHR33223:SF10">
    <property type="entry name" value="AMINOTRANSFERASE-LIKE PLANT MOBILE DOMAIN-CONTAINING PROTEIN"/>
    <property type="match status" value="1"/>
</dbReference>
<gene>
    <name evidence="2" type="ORF">J5N97_011558</name>
</gene>
<dbReference type="OrthoDB" id="759447at2759"/>
<dbReference type="EMBL" id="JAGGNH010000002">
    <property type="protein sequence ID" value="KAJ0983303.1"/>
    <property type="molecule type" value="Genomic_DNA"/>
</dbReference>
<sequence>MPKIGSGGFLRKLCIIFNNFDLFLCNFAECEIKKNPMLLLGFRQRHEESLVGTSVSFNKEVNGMVDMNSALVVGIAVKGLKDGPFKDSLTREPPAGLLDFQSLVAKYIASEEVKAMWRESDLLQLEEIKKKTHHPQRYRDWREGAPRGDKPRREGGQNLNRADRFEERRPPPHRGYDPERGEKYHNYSILNTSLEDILSQIQDQKILKPPQPMKDNPKRKRSKKFCKFHQDKGHFTEDCIQLKNAIEDLVREGKLEQFLQKESEPEIEHVPPPQPIIPCDTRATKEFAGGPDTGESSRSRKSHTRAGWIRS</sequence>
<comment type="caution">
    <text evidence="2">The sequence shown here is derived from an EMBL/GenBank/DDBJ whole genome shotgun (WGS) entry which is preliminary data.</text>
</comment>
<organism evidence="2 3">
    <name type="scientific">Dioscorea zingiberensis</name>
    <dbReference type="NCBI Taxonomy" id="325984"/>
    <lineage>
        <taxon>Eukaryota</taxon>
        <taxon>Viridiplantae</taxon>
        <taxon>Streptophyta</taxon>
        <taxon>Embryophyta</taxon>
        <taxon>Tracheophyta</taxon>
        <taxon>Spermatophyta</taxon>
        <taxon>Magnoliopsida</taxon>
        <taxon>Liliopsida</taxon>
        <taxon>Dioscoreales</taxon>
        <taxon>Dioscoreaceae</taxon>
        <taxon>Dioscorea</taxon>
    </lineage>
</organism>
<feature type="region of interest" description="Disordered" evidence="1">
    <location>
        <begin position="204"/>
        <end position="223"/>
    </location>
</feature>
<dbReference type="Proteomes" id="UP001085076">
    <property type="component" value="Miscellaneous, Linkage group lg02"/>
</dbReference>
<dbReference type="AlphaFoldDB" id="A0A9D5D3A8"/>